<accession>A0AAW0BX68</accession>
<evidence type="ECO:0000313" key="3">
    <source>
        <dbReference type="Proteomes" id="UP001362999"/>
    </source>
</evidence>
<feature type="compositionally biased region" description="Basic and acidic residues" evidence="1">
    <location>
        <begin position="448"/>
        <end position="477"/>
    </location>
</feature>
<dbReference type="Proteomes" id="UP001362999">
    <property type="component" value="Unassembled WGS sequence"/>
</dbReference>
<dbReference type="AlphaFoldDB" id="A0AAW0BX68"/>
<protein>
    <submittedName>
        <fullName evidence="2">Uncharacterized protein</fullName>
    </submittedName>
</protein>
<organism evidence="2 3">
    <name type="scientific">Favolaschia claudopus</name>
    <dbReference type="NCBI Taxonomy" id="2862362"/>
    <lineage>
        <taxon>Eukaryota</taxon>
        <taxon>Fungi</taxon>
        <taxon>Dikarya</taxon>
        <taxon>Basidiomycota</taxon>
        <taxon>Agaricomycotina</taxon>
        <taxon>Agaricomycetes</taxon>
        <taxon>Agaricomycetidae</taxon>
        <taxon>Agaricales</taxon>
        <taxon>Marasmiineae</taxon>
        <taxon>Mycenaceae</taxon>
        <taxon>Favolaschia</taxon>
    </lineage>
</organism>
<feature type="compositionally biased region" description="Basic and acidic residues" evidence="1">
    <location>
        <begin position="430"/>
        <end position="441"/>
    </location>
</feature>
<evidence type="ECO:0000313" key="2">
    <source>
        <dbReference type="EMBL" id="KAK7030798.1"/>
    </source>
</evidence>
<keyword evidence="3" id="KW-1185">Reference proteome</keyword>
<feature type="region of interest" description="Disordered" evidence="1">
    <location>
        <begin position="386"/>
        <end position="524"/>
    </location>
</feature>
<name>A0AAW0BX68_9AGAR</name>
<feature type="compositionally biased region" description="Basic and acidic residues" evidence="1">
    <location>
        <begin position="386"/>
        <end position="407"/>
    </location>
</feature>
<gene>
    <name evidence="2" type="ORF">R3P38DRAFT_3188498</name>
</gene>
<feature type="compositionally biased region" description="Basic and acidic residues" evidence="1">
    <location>
        <begin position="488"/>
        <end position="504"/>
    </location>
</feature>
<evidence type="ECO:0000256" key="1">
    <source>
        <dbReference type="SAM" id="MobiDB-lite"/>
    </source>
</evidence>
<comment type="caution">
    <text evidence="2">The sequence shown here is derived from an EMBL/GenBank/DDBJ whole genome shotgun (WGS) entry which is preliminary data.</text>
</comment>
<feature type="compositionally biased region" description="Low complexity" evidence="1">
    <location>
        <begin position="505"/>
        <end position="514"/>
    </location>
</feature>
<sequence length="677" mass="75962">MTTSPISAFHMDGPWLSPEFGPPPQNVSPTSLSANSLAMKFRDSELPDEFVVALIEAILRWSNSGFDGLSQQNRQCVLYTLGLFPQPGPGLINNVTGPRIRNIMLPVLVLDHLLHGAQPASTAVLKHRNPNRPPSHYKHNHHFQRYNKWHEVLTKAAKLHEEGKRIKSKADQASEFAEEGGVRQEAIESLSTLNNLSVPGDVAVYNITQAAFMLRAIQKGVMELTEENIVDLAWSQARETDPTIPRHEVKAAVSNPNLQGIPAALAVAVAASPIYLLSGQNYAQSIYNPGTSIYHMWLSSGNSHIVNLEHPLGKLDRLFWQLLPKLFASTEMKLALEGKHTPEILGALIHYISDEKMETINEPEDLETERQMAQFLELTRKQVQEQEARLEEEKRKGEEEEKRKAEELLQLPEQPATPNKDNEDPANATKADESGKEEKRKQPATPNKDNEDPANARKADESGKDDKKEDDKKDEPKKRKGKVPPEPSTRELRSSKKNPADKTETVAATVAPAARSKSKKPQSLQRGRFFTWNASRPLHPNVMDLVLYAPGSIAGDFVDTSFQYTMFQKFESDREMLKAMFASQPKDAKNMPTFLDNSARNPNPKLQASATQSIFFVCTEKEYSALTPSMKHQIHRHRCVILVDVYMQDPSPPFNRETMQEFRDPDALCSLQGNCLP</sequence>
<reference evidence="2 3" key="1">
    <citation type="journal article" date="2024" name="J Genomics">
        <title>Draft genome sequencing and assembly of Favolaschia claudopus CIRM-BRFM 2984 isolated from oak limbs.</title>
        <authorList>
            <person name="Navarro D."/>
            <person name="Drula E."/>
            <person name="Chaduli D."/>
            <person name="Cazenave R."/>
            <person name="Ahrendt S."/>
            <person name="Wang J."/>
            <person name="Lipzen A."/>
            <person name="Daum C."/>
            <person name="Barry K."/>
            <person name="Grigoriev I.V."/>
            <person name="Favel A."/>
            <person name="Rosso M.N."/>
            <person name="Martin F."/>
        </authorList>
    </citation>
    <scope>NUCLEOTIDE SEQUENCE [LARGE SCALE GENOMIC DNA]</scope>
    <source>
        <strain evidence="2 3">CIRM-BRFM 2984</strain>
    </source>
</reference>
<proteinExistence type="predicted"/>
<dbReference type="EMBL" id="JAWWNJ010000025">
    <property type="protein sequence ID" value="KAK7030798.1"/>
    <property type="molecule type" value="Genomic_DNA"/>
</dbReference>